<comment type="caution">
    <text evidence="2">The sequence shown here is derived from an EMBL/GenBank/DDBJ whole genome shotgun (WGS) entry which is preliminary data.</text>
</comment>
<feature type="region of interest" description="Disordered" evidence="1">
    <location>
        <begin position="34"/>
        <end position="58"/>
    </location>
</feature>
<evidence type="ECO:0000256" key="1">
    <source>
        <dbReference type="SAM" id="MobiDB-lite"/>
    </source>
</evidence>
<sequence length="58" mass="6122">MEAAAKTVTMQNDLGQLNTILSMGVAAQHTAAHTAAQLERQKERMQGISGGLQTIGQN</sequence>
<feature type="non-terminal residue" evidence="2">
    <location>
        <position position="58"/>
    </location>
</feature>
<keyword evidence="3" id="KW-1185">Reference proteome</keyword>
<proteinExistence type="predicted"/>
<evidence type="ECO:0000313" key="2">
    <source>
        <dbReference type="EMBL" id="EZG43524.1"/>
    </source>
</evidence>
<accession>A0A023AXZ8</accession>
<dbReference type="Proteomes" id="UP000019763">
    <property type="component" value="Unassembled WGS sequence"/>
</dbReference>
<organism evidence="2 3">
    <name type="scientific">Gregarina niphandrodes</name>
    <name type="common">Septate eugregarine</name>
    <dbReference type="NCBI Taxonomy" id="110365"/>
    <lineage>
        <taxon>Eukaryota</taxon>
        <taxon>Sar</taxon>
        <taxon>Alveolata</taxon>
        <taxon>Apicomplexa</taxon>
        <taxon>Conoidasida</taxon>
        <taxon>Gregarinasina</taxon>
        <taxon>Eugregarinorida</taxon>
        <taxon>Gregarinidae</taxon>
        <taxon>Gregarina</taxon>
    </lineage>
</organism>
<dbReference type="VEuPathDB" id="CryptoDB:GNI_168650"/>
<dbReference type="GeneID" id="22915788"/>
<dbReference type="AlphaFoldDB" id="A0A023AXZ8"/>
<protein>
    <submittedName>
        <fullName evidence="2">Uncharacterized protein</fullName>
    </submittedName>
</protein>
<evidence type="ECO:0000313" key="3">
    <source>
        <dbReference type="Proteomes" id="UP000019763"/>
    </source>
</evidence>
<dbReference type="RefSeq" id="XP_011133246.1">
    <property type="nucleotide sequence ID" value="XM_011134944.1"/>
</dbReference>
<dbReference type="EMBL" id="AFNH02001262">
    <property type="protein sequence ID" value="EZG43524.1"/>
    <property type="molecule type" value="Genomic_DNA"/>
</dbReference>
<gene>
    <name evidence="2" type="ORF">GNI_168650</name>
</gene>
<reference evidence="2" key="1">
    <citation type="submission" date="2013-12" db="EMBL/GenBank/DDBJ databases">
        <authorList>
            <person name="Omoto C.K."/>
            <person name="Sibley D."/>
            <person name="Venepally P."/>
            <person name="Hadjithomas M."/>
            <person name="Karamycheva S."/>
            <person name="Brunk B."/>
            <person name="Roos D."/>
            <person name="Caler E."/>
            <person name="Lorenzi H."/>
        </authorList>
    </citation>
    <scope>NUCLEOTIDE SEQUENCE</scope>
</reference>
<name>A0A023AXZ8_GRENI</name>
<dbReference type="SUPFAM" id="SSF58038">
    <property type="entry name" value="SNARE fusion complex"/>
    <property type="match status" value="1"/>
</dbReference>